<dbReference type="AlphaFoldDB" id="H6N5M3"/>
<reference evidence="1 2" key="1">
    <citation type="journal article" date="2012" name="J. Bacteriol.">
        <title>Complete genome sequence of Mycoplasma haemocanis strain Illinois.</title>
        <authorList>
            <person name="do Nascimento N.C."/>
            <person name="Guimaraes A.M."/>
            <person name="Santos A.P."/>
            <person name="Sanmiguel P.J."/>
            <person name="Messick J.B."/>
        </authorList>
    </citation>
    <scope>NUCLEOTIDE SEQUENCE [LARGE SCALE GENOMIC DNA]</scope>
    <source>
        <strain evidence="1 2">Illinois</strain>
    </source>
</reference>
<sequence length="306" mass="36326">MISLYYSQDWGLLDNKVREFKLNHPKAKNIKKPDIKELNVFLLQMDLFNSDNNYLVEDYSGSFSELEEFLQSIKHDDMNILFVQRSEENFHLSDSFKNLLANPTPKIPRLTESTKKSYLDARLKDHHIKLSKDLIKEIKLQIPTNGSEINEFVAKLSLIPIPTLQNISDLLKDSIREVNYFNFWGEYLKIGEFGWLHFFKNPTKDEVRKIFHPLVYKLYEFKSFVSLRVQGISLEEVAKELKLKPYFLKEYDLILKRVGSPLRDWLHSFIIDLYFLLSDLRFSSPINVELFKYFLVKKQLELRELS</sequence>
<dbReference type="HOGENOM" id="CLU_908567_0_0_14"/>
<dbReference type="STRING" id="1111676.MHC_00585"/>
<evidence type="ECO:0000313" key="2">
    <source>
        <dbReference type="Proteomes" id="UP000009135"/>
    </source>
</evidence>
<dbReference type="Proteomes" id="UP000009135">
    <property type="component" value="Chromosome"/>
</dbReference>
<gene>
    <name evidence="1" type="ordered locus">MHC_00585</name>
</gene>
<evidence type="ECO:0008006" key="3">
    <source>
        <dbReference type="Google" id="ProtNLM"/>
    </source>
</evidence>
<organism evidence="1 2">
    <name type="scientific">Mycoplasma haemocanis (strain Illinois)</name>
    <dbReference type="NCBI Taxonomy" id="1111676"/>
    <lineage>
        <taxon>Bacteria</taxon>
        <taxon>Bacillati</taxon>
        <taxon>Mycoplasmatota</taxon>
        <taxon>Mollicutes</taxon>
        <taxon>Mycoplasmataceae</taxon>
        <taxon>Mycoplasma</taxon>
    </lineage>
</organism>
<dbReference type="KEGG" id="mhe:MHC_00585"/>
<proteinExistence type="predicted"/>
<protein>
    <recommendedName>
        <fullName evidence="3">DNA polymerase III, delta subunit</fullName>
    </recommendedName>
</protein>
<accession>H6N5M3</accession>
<dbReference type="OrthoDB" id="1172326at2"/>
<name>H6N5M3_MYCHN</name>
<keyword evidence="2" id="KW-1185">Reference proteome</keyword>
<evidence type="ECO:0000313" key="1">
    <source>
        <dbReference type="EMBL" id="AEW44983.1"/>
    </source>
</evidence>
<dbReference type="EMBL" id="CP003199">
    <property type="protein sequence ID" value="AEW44983.1"/>
    <property type="molecule type" value="Genomic_DNA"/>
</dbReference>